<dbReference type="HAMAP" id="MF_01365_B">
    <property type="entry name" value="Ribosomal_uL6_B"/>
    <property type="match status" value="1"/>
</dbReference>
<keyword evidence="3 4" id="KW-0687">Ribonucleoprotein</keyword>
<evidence type="ECO:0000259" key="7">
    <source>
        <dbReference type="Pfam" id="PF00347"/>
    </source>
</evidence>
<dbReference type="InterPro" id="IPR036789">
    <property type="entry name" value="Ribosomal_uL6-like_a/b-dom_sf"/>
</dbReference>
<dbReference type="InterPro" id="IPR000702">
    <property type="entry name" value="Ribosomal_uL6-like"/>
</dbReference>
<dbReference type="PANTHER" id="PTHR11655:SF14">
    <property type="entry name" value="LARGE RIBOSOMAL SUBUNIT PROTEIN UL6M"/>
    <property type="match status" value="1"/>
</dbReference>
<dbReference type="GO" id="GO:0019843">
    <property type="term" value="F:rRNA binding"/>
    <property type="evidence" value="ECO:0007669"/>
    <property type="project" value="UniProtKB-UniRule"/>
</dbReference>
<dbReference type="Pfam" id="PF00347">
    <property type="entry name" value="Ribosomal_L6"/>
    <property type="match status" value="2"/>
</dbReference>
<comment type="function">
    <text evidence="4 6">This protein binds to the 23S rRNA, and is important in its secondary structure. It is located near the subunit interface in the base of the L7/L12 stalk, and near the tRNA binding site of the peptidyltransferase center.</text>
</comment>
<dbReference type="NCBIfam" id="TIGR03654">
    <property type="entry name" value="L6_bact"/>
    <property type="match status" value="1"/>
</dbReference>
<dbReference type="GO" id="GO:0002181">
    <property type="term" value="P:cytoplasmic translation"/>
    <property type="evidence" value="ECO:0007669"/>
    <property type="project" value="TreeGrafter"/>
</dbReference>
<dbReference type="PIRSF" id="PIRSF002162">
    <property type="entry name" value="Ribosomal_L6"/>
    <property type="match status" value="1"/>
</dbReference>
<dbReference type="InterPro" id="IPR020040">
    <property type="entry name" value="Ribosomal_uL6_a/b-dom"/>
</dbReference>
<keyword evidence="4 6" id="KW-0694">RNA-binding</keyword>
<dbReference type="AlphaFoldDB" id="A0A2H0N263"/>
<keyword evidence="2 4" id="KW-0689">Ribosomal protein</keyword>
<dbReference type="Gene3D" id="3.90.930.12">
    <property type="entry name" value="Ribosomal protein L6, alpha-beta domain"/>
    <property type="match status" value="2"/>
</dbReference>
<dbReference type="Proteomes" id="UP000229782">
    <property type="component" value="Unassembled WGS sequence"/>
</dbReference>
<evidence type="ECO:0000313" key="8">
    <source>
        <dbReference type="EMBL" id="PIR02983.1"/>
    </source>
</evidence>
<comment type="subunit">
    <text evidence="4">Part of the 50S ribosomal subunit.</text>
</comment>
<dbReference type="GO" id="GO:0022625">
    <property type="term" value="C:cytosolic large ribosomal subunit"/>
    <property type="evidence" value="ECO:0007669"/>
    <property type="project" value="UniProtKB-UniRule"/>
</dbReference>
<dbReference type="PANTHER" id="PTHR11655">
    <property type="entry name" value="60S/50S RIBOSOMAL PROTEIN L6/L9"/>
    <property type="match status" value="1"/>
</dbReference>
<evidence type="ECO:0000256" key="1">
    <source>
        <dbReference type="ARBA" id="ARBA00009356"/>
    </source>
</evidence>
<dbReference type="InterPro" id="IPR019906">
    <property type="entry name" value="Ribosomal_uL6_bac-type"/>
</dbReference>
<dbReference type="PRINTS" id="PR00059">
    <property type="entry name" value="RIBOSOMALL6"/>
</dbReference>
<protein>
    <recommendedName>
        <fullName evidence="4">Large ribosomal subunit protein uL6</fullName>
    </recommendedName>
</protein>
<accession>A0A2H0N263</accession>
<name>A0A2H0N263_9BACT</name>
<sequence>MSRIGKQTIQIPQGVTVEIINGRIVVKGPKGTLEREINPLVTFLLADTTVTVDVAQKEVKAERSLWGTYAAHLKNMIRGVTEGFSKQLEINGVGYKVAMQGTDLKLEVGFSHPVIFHVPSDLTASVEKNVITLQSINKETLGSIAAEIRSIRKPEPYKGKGIKYMEEQIRRKAGKAAKSA</sequence>
<feature type="domain" description="Large ribosomal subunit protein uL6 alpha-beta" evidence="7">
    <location>
        <begin position="92"/>
        <end position="164"/>
    </location>
</feature>
<evidence type="ECO:0000256" key="5">
    <source>
        <dbReference type="RuleBase" id="RU003869"/>
    </source>
</evidence>
<dbReference type="FunFam" id="3.90.930.12:FF:000001">
    <property type="entry name" value="50S ribosomal protein L6"/>
    <property type="match status" value="1"/>
</dbReference>
<evidence type="ECO:0000256" key="6">
    <source>
        <dbReference type="RuleBase" id="RU003870"/>
    </source>
</evidence>
<keyword evidence="4 6" id="KW-0699">rRNA-binding</keyword>
<dbReference type="EMBL" id="PCWM01000065">
    <property type="protein sequence ID" value="PIR02983.1"/>
    <property type="molecule type" value="Genomic_DNA"/>
</dbReference>
<reference evidence="8 9" key="1">
    <citation type="submission" date="2017-09" db="EMBL/GenBank/DDBJ databases">
        <title>Depth-based differentiation of microbial function through sediment-hosted aquifers and enrichment of novel symbionts in the deep terrestrial subsurface.</title>
        <authorList>
            <person name="Probst A.J."/>
            <person name="Ladd B."/>
            <person name="Jarett J.K."/>
            <person name="Geller-Mcgrath D.E."/>
            <person name="Sieber C.M."/>
            <person name="Emerson J.B."/>
            <person name="Anantharaman K."/>
            <person name="Thomas B.C."/>
            <person name="Malmstrom R."/>
            <person name="Stieglmeier M."/>
            <person name="Klingl A."/>
            <person name="Woyke T."/>
            <person name="Ryan C.M."/>
            <person name="Banfield J.F."/>
        </authorList>
    </citation>
    <scope>NUCLEOTIDE SEQUENCE [LARGE SCALE GENOMIC DNA]</scope>
    <source>
        <strain evidence="8">CG11_big_fil_rev_8_21_14_0_20_43_7</strain>
    </source>
</reference>
<evidence type="ECO:0000256" key="4">
    <source>
        <dbReference type="HAMAP-Rule" id="MF_01365"/>
    </source>
</evidence>
<dbReference type="SUPFAM" id="SSF56053">
    <property type="entry name" value="Ribosomal protein L6"/>
    <property type="match status" value="2"/>
</dbReference>
<proteinExistence type="inferred from homology"/>
<evidence type="ECO:0000313" key="9">
    <source>
        <dbReference type="Proteomes" id="UP000229782"/>
    </source>
</evidence>
<evidence type="ECO:0000256" key="3">
    <source>
        <dbReference type="ARBA" id="ARBA00023274"/>
    </source>
</evidence>
<organism evidence="8 9">
    <name type="scientific">Candidatus Magasanikbacteria bacterium CG11_big_fil_rev_8_21_14_0_20_43_7</name>
    <dbReference type="NCBI Taxonomy" id="1974654"/>
    <lineage>
        <taxon>Bacteria</taxon>
        <taxon>Candidatus Magasanikiibacteriota</taxon>
    </lineage>
</organism>
<dbReference type="InterPro" id="IPR002358">
    <property type="entry name" value="Ribosomal_uL6_CS"/>
</dbReference>
<feature type="domain" description="Large ribosomal subunit protein uL6 alpha-beta" evidence="7">
    <location>
        <begin position="11"/>
        <end position="83"/>
    </location>
</feature>
<comment type="caution">
    <text evidence="8">The sequence shown here is derived from an EMBL/GenBank/DDBJ whole genome shotgun (WGS) entry which is preliminary data.</text>
</comment>
<dbReference type="PROSITE" id="PS00525">
    <property type="entry name" value="RIBOSOMAL_L6_1"/>
    <property type="match status" value="1"/>
</dbReference>
<comment type="similarity">
    <text evidence="1 4 5">Belongs to the universal ribosomal protein uL6 family.</text>
</comment>
<evidence type="ECO:0000256" key="2">
    <source>
        <dbReference type="ARBA" id="ARBA00022980"/>
    </source>
</evidence>
<dbReference type="GO" id="GO:0003735">
    <property type="term" value="F:structural constituent of ribosome"/>
    <property type="evidence" value="ECO:0007669"/>
    <property type="project" value="UniProtKB-UniRule"/>
</dbReference>
<gene>
    <name evidence="4" type="primary">rplF</name>
    <name evidence="8" type="ORF">COV60_02810</name>
</gene>